<reference evidence="3 4" key="1">
    <citation type="submission" date="2021-07" db="EMBL/GenBank/DDBJ databases">
        <authorList>
            <person name="Palmer J.M."/>
        </authorList>
    </citation>
    <scope>NUCLEOTIDE SEQUENCE [LARGE SCALE GENOMIC DNA]</scope>
    <source>
        <strain evidence="3 4">AT_MEX2019</strain>
        <tissue evidence="3">Muscle</tissue>
    </source>
</reference>
<dbReference type="Proteomes" id="UP001345963">
    <property type="component" value="Unassembled WGS sequence"/>
</dbReference>
<feature type="domain" description="C2" evidence="2">
    <location>
        <begin position="5"/>
        <end position="126"/>
    </location>
</feature>
<dbReference type="InterPro" id="IPR035892">
    <property type="entry name" value="C2_domain_sf"/>
</dbReference>
<sequence>MFCLQLPEVMASSLPLIVLLLCCVGVAHSYLEVYNLRAEHLRPDKGSNADGFVRVYCGSWYLGQTDVFHDSPNPSWGKRFTYSRALQNNQLMVRVYDKDVIFDDELGSCRTPIRRGTYSVRCYLRTGGSLFFTYHFR</sequence>
<feature type="chain" id="PRO_5046041130" description="C2 domain-containing protein" evidence="1">
    <location>
        <begin position="30"/>
        <end position="137"/>
    </location>
</feature>
<name>A0ABU7C334_9TELE</name>
<dbReference type="InterPro" id="IPR000008">
    <property type="entry name" value="C2_dom"/>
</dbReference>
<dbReference type="SMART" id="SM00239">
    <property type="entry name" value="C2"/>
    <property type="match status" value="1"/>
</dbReference>
<accession>A0ABU7C334</accession>
<evidence type="ECO:0000313" key="3">
    <source>
        <dbReference type="EMBL" id="MED6257141.1"/>
    </source>
</evidence>
<comment type="caution">
    <text evidence="3">The sequence shown here is derived from an EMBL/GenBank/DDBJ whole genome shotgun (WGS) entry which is preliminary data.</text>
</comment>
<dbReference type="EMBL" id="JAHUTI010078944">
    <property type="protein sequence ID" value="MED6257141.1"/>
    <property type="molecule type" value="Genomic_DNA"/>
</dbReference>
<dbReference type="SUPFAM" id="SSF49562">
    <property type="entry name" value="C2 domain (Calcium/lipid-binding domain, CaLB)"/>
    <property type="match status" value="1"/>
</dbReference>
<gene>
    <name evidence="3" type="ORF">ATANTOWER_012568</name>
</gene>
<dbReference type="Gene3D" id="2.60.40.150">
    <property type="entry name" value="C2 domain"/>
    <property type="match status" value="1"/>
</dbReference>
<organism evidence="3 4">
    <name type="scientific">Ataeniobius toweri</name>
    <dbReference type="NCBI Taxonomy" id="208326"/>
    <lineage>
        <taxon>Eukaryota</taxon>
        <taxon>Metazoa</taxon>
        <taxon>Chordata</taxon>
        <taxon>Craniata</taxon>
        <taxon>Vertebrata</taxon>
        <taxon>Euteleostomi</taxon>
        <taxon>Actinopterygii</taxon>
        <taxon>Neopterygii</taxon>
        <taxon>Teleostei</taxon>
        <taxon>Neoteleostei</taxon>
        <taxon>Acanthomorphata</taxon>
        <taxon>Ovalentaria</taxon>
        <taxon>Atherinomorphae</taxon>
        <taxon>Cyprinodontiformes</taxon>
        <taxon>Goodeidae</taxon>
        <taxon>Ataeniobius</taxon>
    </lineage>
</organism>
<evidence type="ECO:0000256" key="1">
    <source>
        <dbReference type="SAM" id="SignalP"/>
    </source>
</evidence>
<dbReference type="PANTHER" id="PTHR46096:SF1">
    <property type="entry name" value="PERFORIN 1.5"/>
    <property type="match status" value="1"/>
</dbReference>
<dbReference type="PANTHER" id="PTHR46096">
    <property type="entry name" value="PERFORIN-1"/>
    <property type="match status" value="1"/>
</dbReference>
<dbReference type="PROSITE" id="PS50004">
    <property type="entry name" value="C2"/>
    <property type="match status" value="1"/>
</dbReference>
<keyword evidence="1" id="KW-0732">Signal</keyword>
<evidence type="ECO:0000313" key="4">
    <source>
        <dbReference type="Proteomes" id="UP001345963"/>
    </source>
</evidence>
<dbReference type="Pfam" id="PF00168">
    <property type="entry name" value="C2"/>
    <property type="match status" value="1"/>
</dbReference>
<protein>
    <recommendedName>
        <fullName evidence="2">C2 domain-containing protein</fullName>
    </recommendedName>
</protein>
<feature type="signal peptide" evidence="1">
    <location>
        <begin position="1"/>
        <end position="29"/>
    </location>
</feature>
<keyword evidence="4" id="KW-1185">Reference proteome</keyword>
<dbReference type="InterPro" id="IPR052784">
    <property type="entry name" value="Perforin-1_pore-forming"/>
</dbReference>
<evidence type="ECO:0000259" key="2">
    <source>
        <dbReference type="PROSITE" id="PS50004"/>
    </source>
</evidence>
<proteinExistence type="predicted"/>